<comment type="caution">
    <text evidence="2">The sequence shown here is derived from an EMBL/GenBank/DDBJ whole genome shotgun (WGS) entry which is preliminary data.</text>
</comment>
<keyword evidence="3" id="KW-1185">Reference proteome</keyword>
<evidence type="ECO:0000256" key="1">
    <source>
        <dbReference type="SAM" id="MobiDB-lite"/>
    </source>
</evidence>
<dbReference type="Proteomes" id="UP001390339">
    <property type="component" value="Unassembled WGS sequence"/>
</dbReference>
<gene>
    <name evidence="2" type="ORF">PGQ11_001898</name>
</gene>
<accession>A0ABR2JHU6</accession>
<feature type="region of interest" description="Disordered" evidence="1">
    <location>
        <begin position="105"/>
        <end position="243"/>
    </location>
</feature>
<protein>
    <recommendedName>
        <fullName evidence="4">Clr5 domain-containing protein</fullName>
    </recommendedName>
</protein>
<evidence type="ECO:0000313" key="3">
    <source>
        <dbReference type="Proteomes" id="UP001390339"/>
    </source>
</evidence>
<organism evidence="2 3">
    <name type="scientific">Apiospora arundinis</name>
    <dbReference type="NCBI Taxonomy" id="335852"/>
    <lineage>
        <taxon>Eukaryota</taxon>
        <taxon>Fungi</taxon>
        <taxon>Dikarya</taxon>
        <taxon>Ascomycota</taxon>
        <taxon>Pezizomycotina</taxon>
        <taxon>Sordariomycetes</taxon>
        <taxon>Xylariomycetidae</taxon>
        <taxon>Amphisphaeriales</taxon>
        <taxon>Apiosporaceae</taxon>
        <taxon>Apiospora</taxon>
    </lineage>
</organism>
<dbReference type="EMBL" id="JAPCWZ010000002">
    <property type="protein sequence ID" value="KAK8876952.1"/>
    <property type="molecule type" value="Genomic_DNA"/>
</dbReference>
<feature type="compositionally biased region" description="Low complexity" evidence="1">
    <location>
        <begin position="143"/>
        <end position="152"/>
    </location>
</feature>
<proteinExistence type="predicted"/>
<reference evidence="2 3" key="1">
    <citation type="journal article" date="2024" name="IMA Fungus">
        <title>Apiospora arundinis, a panoply of carbohydrate-active enzymes and secondary metabolites.</title>
        <authorList>
            <person name="Sorensen T."/>
            <person name="Petersen C."/>
            <person name="Muurmann A.T."/>
            <person name="Christiansen J.V."/>
            <person name="Brundto M.L."/>
            <person name="Overgaard C.K."/>
            <person name="Boysen A.T."/>
            <person name="Wollenberg R.D."/>
            <person name="Larsen T.O."/>
            <person name="Sorensen J.L."/>
            <person name="Nielsen K.L."/>
            <person name="Sondergaard T.E."/>
        </authorList>
    </citation>
    <scope>NUCLEOTIDE SEQUENCE [LARGE SCALE GENOMIC DNA]</scope>
    <source>
        <strain evidence="2 3">AAU 773</strain>
    </source>
</reference>
<name>A0ABR2JHU6_9PEZI</name>
<evidence type="ECO:0008006" key="4">
    <source>
        <dbReference type="Google" id="ProtNLM"/>
    </source>
</evidence>
<sequence length="619" mass="69650">MTRKATKKGRQNQNRTTWDIFKDEVPLLAWLDYCIQHDVDFDSTVVDHLRTHANKEVRFEQVDGKLWRLWKIYGLCKEFDDFKNRQGSPAIGITPIERKAVEKFKESLPPPPARPDTGYHLQGITPGLRTRSRTLSEQRQASEDSSLSDLSSITNPDDCSDANERDEIVDCSEQMPKAKKRRIEVSFSDPVPSPTGEFPDTRSKKVPQPGNVRNRPVEKSIVSRETQTTPTPHGVKDEKSNPRLEMSFIQGERRINQMRSEVVTLAGRLQEARQERDDLLHCARAAEGAEDKIGMLVSLQHENFILKKQLLAVQEARENTALWRTGSLGPSFHEIGAELGVIESSIADACASLHWDGMLLDKPKAEPWAEHSMFSQWANTLSGSDFNSFMTSCWDSSSVKMIDALRSLVAAALWALVWQHPLEEIVHAQSPILDYYKQQLLARDGLEALHQIELLAYKSLTSQPHFDEHLIAGRSRTLSEYICHVLEPLFRGDPEPERVDGSDAAVVSPDATLPGLFEDAVERSLQLAAKLYLTDRWCLWQFAQPGCRLDALTMVVAGQAAVHSSTEEPMVQLCIFPALYMSKTPKGPRSYEMNEGAGIRGPEDLRDYKLVAKSVVVAQ</sequence>
<evidence type="ECO:0000313" key="2">
    <source>
        <dbReference type="EMBL" id="KAK8876952.1"/>
    </source>
</evidence>